<organism evidence="2 3">
    <name type="scientific">Vairimorpha necatrix</name>
    <dbReference type="NCBI Taxonomy" id="6039"/>
    <lineage>
        <taxon>Eukaryota</taxon>
        <taxon>Fungi</taxon>
        <taxon>Fungi incertae sedis</taxon>
        <taxon>Microsporidia</taxon>
        <taxon>Nosematidae</taxon>
        <taxon>Vairimorpha</taxon>
    </lineage>
</organism>
<evidence type="ECO:0000313" key="2">
    <source>
        <dbReference type="EMBL" id="WUR03065.1"/>
    </source>
</evidence>
<dbReference type="GeneID" id="90540872"/>
<accession>A0AAX4JAU4</accession>
<evidence type="ECO:0000313" key="3">
    <source>
        <dbReference type="Proteomes" id="UP001334084"/>
    </source>
</evidence>
<dbReference type="AlphaFoldDB" id="A0AAX4JAU4"/>
<dbReference type="Gene3D" id="2.60.40.2690">
    <property type="match status" value="1"/>
</dbReference>
<feature type="domain" description="SF3A2" evidence="1">
    <location>
        <begin position="2"/>
        <end position="67"/>
    </location>
</feature>
<dbReference type="EMBL" id="CP142728">
    <property type="protein sequence ID" value="WUR03065.1"/>
    <property type="molecule type" value="Genomic_DNA"/>
</dbReference>
<dbReference type="Pfam" id="PF16835">
    <property type="entry name" value="SF3A2"/>
    <property type="match status" value="1"/>
</dbReference>
<reference evidence="2" key="1">
    <citation type="journal article" date="2024" name="BMC Genomics">
        <title>Functional annotation of a divergent genome using sequence and structure-based similarity.</title>
        <authorList>
            <person name="Svedberg D."/>
            <person name="Winiger R.R."/>
            <person name="Berg A."/>
            <person name="Sharma H."/>
            <person name="Tellgren-Roth C."/>
            <person name="Debrunner-Vossbrinck B.A."/>
            <person name="Vossbrinck C.R."/>
            <person name="Barandun J."/>
        </authorList>
    </citation>
    <scope>NUCLEOTIDE SEQUENCE</scope>
    <source>
        <strain evidence="2">Illinois isolate</strain>
    </source>
</reference>
<dbReference type="Proteomes" id="UP001334084">
    <property type="component" value="Chromosome 3"/>
</dbReference>
<sequence length="88" mass="10918">MEITNIKHPKLKLKGYRIKYHFKSKPKFRILNALEQCVEKYNEDYIYLVFRCKNEENVGIRIRKCIILEEFSVEKYEEQIYQLDLFYM</sequence>
<gene>
    <name evidence="2" type="ORF">VNE69_03276</name>
</gene>
<protein>
    <submittedName>
        <fullName evidence="2">Subunit 2 of splicing factor 3A-like</fullName>
    </submittedName>
</protein>
<proteinExistence type="predicted"/>
<dbReference type="RefSeq" id="XP_065329210.1">
    <property type="nucleotide sequence ID" value="XM_065473138.1"/>
</dbReference>
<name>A0AAX4JAU4_9MICR</name>
<dbReference type="KEGG" id="vnx:VNE69_03276"/>
<keyword evidence="3" id="KW-1185">Reference proteome</keyword>
<evidence type="ECO:0000259" key="1">
    <source>
        <dbReference type="Pfam" id="PF16835"/>
    </source>
</evidence>
<dbReference type="InterPro" id="IPR031781">
    <property type="entry name" value="SF3A2_dom"/>
</dbReference>